<comment type="caution">
    <text evidence="5">The sequence shown here is derived from an EMBL/GenBank/DDBJ whole genome shotgun (WGS) entry which is preliminary data.</text>
</comment>
<evidence type="ECO:0000259" key="3">
    <source>
        <dbReference type="Pfam" id="PF01408"/>
    </source>
</evidence>
<name>A0A2N5XTK8_9HYPH</name>
<dbReference type="RefSeq" id="WP_101533203.1">
    <property type="nucleotide sequence ID" value="NZ_JBFHIU010000024.1"/>
</dbReference>
<gene>
    <name evidence="5" type="primary">iolG</name>
    <name evidence="5" type="ORF">C0081_07505</name>
</gene>
<evidence type="ECO:0000256" key="2">
    <source>
        <dbReference type="ARBA" id="ARBA00023002"/>
    </source>
</evidence>
<dbReference type="NCBIfam" id="TIGR04380">
    <property type="entry name" value="myo_inos_iolG"/>
    <property type="match status" value="1"/>
</dbReference>
<dbReference type="SUPFAM" id="SSF51735">
    <property type="entry name" value="NAD(P)-binding Rossmann-fold domains"/>
    <property type="match status" value="1"/>
</dbReference>
<feature type="domain" description="GFO/IDH/MocA-like oxidoreductase" evidence="4">
    <location>
        <begin position="128"/>
        <end position="248"/>
    </location>
</feature>
<reference evidence="5 6" key="1">
    <citation type="submission" date="2018-01" db="EMBL/GenBank/DDBJ databases">
        <title>The draft genome sequence of Cohaesibacter sp. H1304.</title>
        <authorList>
            <person name="Wang N.-N."/>
            <person name="Du Z.-J."/>
        </authorList>
    </citation>
    <scope>NUCLEOTIDE SEQUENCE [LARGE SCALE GENOMIC DNA]</scope>
    <source>
        <strain evidence="5 6">H1304</strain>
    </source>
</reference>
<keyword evidence="6" id="KW-1185">Reference proteome</keyword>
<feature type="domain" description="Gfo/Idh/MocA-like oxidoreductase N-terminal" evidence="3">
    <location>
        <begin position="2"/>
        <end position="119"/>
    </location>
</feature>
<protein>
    <submittedName>
        <fullName evidence="5">Inositol 2-dehydrogenase</fullName>
    </submittedName>
</protein>
<evidence type="ECO:0000256" key="1">
    <source>
        <dbReference type="ARBA" id="ARBA00010928"/>
    </source>
</evidence>
<dbReference type="PANTHER" id="PTHR42840">
    <property type="entry name" value="NAD(P)-BINDING ROSSMANN-FOLD SUPERFAMILY PROTEIN-RELATED"/>
    <property type="match status" value="1"/>
</dbReference>
<dbReference type="InterPro" id="IPR000683">
    <property type="entry name" value="Gfo/Idh/MocA-like_OxRdtase_N"/>
</dbReference>
<dbReference type="SUPFAM" id="SSF55347">
    <property type="entry name" value="Glyceraldehyde-3-phosphate dehydrogenase-like, C-terminal domain"/>
    <property type="match status" value="1"/>
</dbReference>
<accession>A0A2N5XTK8</accession>
<proteinExistence type="inferred from homology"/>
<sequence>MIRIGLFGAGRIGQIHARAVSAMDKVEIVAIHDPRDEAAAYIQALTGARRATLLEIVDDPQIDAVIIASPTDQHAEQILEAAQGGKHIFCEKPIDLNLAKVRECVAAVEKAGVKMMIGFNRRFDTNFDAVKRNIKNGEVGEVELVQITSRDPSAPPLDYLKSSGGIFIDMMIHDFDMARYVLDDEIVEVFATGSVLTDPEISKIGDLDTATATLRSASGKIVTITNSRRASYGYDQRVEVHGSKGMVRANNLRGTAVTLANKQGYRSDPLLDFFMERYALAYKAELQTFCRLVAGQDEAYPNQIDGLKAMELATAAAESFKKGRAIKIGK</sequence>
<dbReference type="InterPro" id="IPR055170">
    <property type="entry name" value="GFO_IDH_MocA-like_dom"/>
</dbReference>
<dbReference type="InterPro" id="IPR036291">
    <property type="entry name" value="NAD(P)-bd_dom_sf"/>
</dbReference>
<evidence type="ECO:0000313" key="5">
    <source>
        <dbReference type="EMBL" id="PLW77829.1"/>
    </source>
</evidence>
<dbReference type="OrthoDB" id="9792935at2"/>
<organism evidence="5 6">
    <name type="scientific">Cohaesibacter celericrescens</name>
    <dbReference type="NCBI Taxonomy" id="2067669"/>
    <lineage>
        <taxon>Bacteria</taxon>
        <taxon>Pseudomonadati</taxon>
        <taxon>Pseudomonadota</taxon>
        <taxon>Alphaproteobacteria</taxon>
        <taxon>Hyphomicrobiales</taxon>
        <taxon>Cohaesibacteraceae</taxon>
    </lineage>
</organism>
<dbReference type="InterPro" id="IPR030827">
    <property type="entry name" value="Myo_inos_IolG"/>
</dbReference>
<keyword evidence="2" id="KW-0560">Oxidoreductase</keyword>
<dbReference type="PANTHER" id="PTHR42840:SF3">
    <property type="entry name" value="BINDING ROSSMANN FOLD OXIDOREDUCTASE, PUTATIVE (AFU_ORTHOLOGUE AFUA_2G10240)-RELATED"/>
    <property type="match status" value="1"/>
</dbReference>
<comment type="similarity">
    <text evidence="1">Belongs to the Gfo/Idh/MocA family.</text>
</comment>
<evidence type="ECO:0000313" key="6">
    <source>
        <dbReference type="Proteomes" id="UP000234881"/>
    </source>
</evidence>
<dbReference type="Pfam" id="PF01408">
    <property type="entry name" value="GFO_IDH_MocA"/>
    <property type="match status" value="1"/>
</dbReference>
<dbReference type="EMBL" id="PKUQ01000014">
    <property type="protein sequence ID" value="PLW77829.1"/>
    <property type="molecule type" value="Genomic_DNA"/>
</dbReference>
<dbReference type="GO" id="GO:0000166">
    <property type="term" value="F:nucleotide binding"/>
    <property type="evidence" value="ECO:0007669"/>
    <property type="project" value="InterPro"/>
</dbReference>
<dbReference type="GO" id="GO:0016491">
    <property type="term" value="F:oxidoreductase activity"/>
    <property type="evidence" value="ECO:0007669"/>
    <property type="project" value="UniProtKB-KW"/>
</dbReference>
<dbReference type="Pfam" id="PF22725">
    <property type="entry name" value="GFO_IDH_MocA_C3"/>
    <property type="match status" value="1"/>
</dbReference>
<dbReference type="Proteomes" id="UP000234881">
    <property type="component" value="Unassembled WGS sequence"/>
</dbReference>
<dbReference type="Gene3D" id="3.30.360.10">
    <property type="entry name" value="Dihydrodipicolinate Reductase, domain 2"/>
    <property type="match status" value="1"/>
</dbReference>
<dbReference type="Gene3D" id="3.40.50.720">
    <property type="entry name" value="NAD(P)-binding Rossmann-like Domain"/>
    <property type="match status" value="1"/>
</dbReference>
<dbReference type="AlphaFoldDB" id="A0A2N5XTK8"/>
<evidence type="ECO:0000259" key="4">
    <source>
        <dbReference type="Pfam" id="PF22725"/>
    </source>
</evidence>